<protein>
    <submittedName>
        <fullName evidence="4">Uncharacterized protein LOC108667504</fullName>
    </submittedName>
</protein>
<reference evidence="4" key="1">
    <citation type="submission" date="2025-08" db="UniProtKB">
        <authorList>
            <consortium name="RefSeq"/>
        </authorList>
    </citation>
    <scope>IDENTIFICATION</scope>
    <source>
        <tissue evidence="4">Whole organism</tissue>
    </source>
</reference>
<dbReference type="GeneID" id="108667504"/>
<dbReference type="Proteomes" id="UP000694843">
    <property type="component" value="Unplaced"/>
</dbReference>
<sequence>MLSAAGQAVDDLTASSVAAISSKLQQVRGYITQTTAAMTALEQQADLDKIGQYNTLVKVLRELKTSESKLSAHLATLQTSGASCGTQAPGLPNSQSIGQVSVRTVDAVDDSGGQTPAFPAPAGASFSDRLTAGMQEASLLNARLRANVERREDLVERYRATRERLSALKRQRRDIQQQERSILLAQSSRESPYEDPIPGAASWSLEEINAGLADFRGLYEKVDTLRNAYDVKTQALDAGDAAGQAELASKLLQLATKRAQLIAVISQLKRHRADKMREHGMDVDGDEDDFLPLPSTSSTATTTTTTTTTVPPTTVSTTLPTDLVASTTTTTTWMEPRLVF</sequence>
<evidence type="ECO:0000256" key="2">
    <source>
        <dbReference type="SAM" id="MobiDB-lite"/>
    </source>
</evidence>
<proteinExistence type="predicted"/>
<dbReference type="AlphaFoldDB" id="A0A8B7N8R4"/>
<evidence type="ECO:0000313" key="3">
    <source>
        <dbReference type="Proteomes" id="UP000694843"/>
    </source>
</evidence>
<gene>
    <name evidence="4" type="primary">LOC108667504</name>
</gene>
<dbReference type="OrthoDB" id="6356489at2759"/>
<dbReference type="KEGG" id="hazt:108667504"/>
<dbReference type="RefSeq" id="XP_018010025.1">
    <property type="nucleotide sequence ID" value="XM_018154536.2"/>
</dbReference>
<keyword evidence="3" id="KW-1185">Reference proteome</keyword>
<accession>A0A8B7N8R4</accession>
<evidence type="ECO:0000256" key="1">
    <source>
        <dbReference type="SAM" id="Coils"/>
    </source>
</evidence>
<keyword evidence="1" id="KW-0175">Coiled coil</keyword>
<feature type="coiled-coil region" evidence="1">
    <location>
        <begin position="141"/>
        <end position="178"/>
    </location>
</feature>
<feature type="region of interest" description="Disordered" evidence="2">
    <location>
        <begin position="282"/>
        <end position="314"/>
    </location>
</feature>
<evidence type="ECO:0000313" key="4">
    <source>
        <dbReference type="RefSeq" id="XP_018010025.1"/>
    </source>
</evidence>
<feature type="compositionally biased region" description="Low complexity" evidence="2">
    <location>
        <begin position="292"/>
        <end position="314"/>
    </location>
</feature>
<organism evidence="3 4">
    <name type="scientific">Hyalella azteca</name>
    <name type="common">Amphipod</name>
    <dbReference type="NCBI Taxonomy" id="294128"/>
    <lineage>
        <taxon>Eukaryota</taxon>
        <taxon>Metazoa</taxon>
        <taxon>Ecdysozoa</taxon>
        <taxon>Arthropoda</taxon>
        <taxon>Crustacea</taxon>
        <taxon>Multicrustacea</taxon>
        <taxon>Malacostraca</taxon>
        <taxon>Eumalacostraca</taxon>
        <taxon>Peracarida</taxon>
        <taxon>Amphipoda</taxon>
        <taxon>Senticaudata</taxon>
        <taxon>Talitrida</taxon>
        <taxon>Talitroidea</taxon>
        <taxon>Hyalellidae</taxon>
        <taxon>Hyalella</taxon>
    </lineage>
</organism>
<name>A0A8B7N8R4_HYAAZ</name>